<dbReference type="OrthoDB" id="4867283at2759"/>
<dbReference type="KEGG" id="cmt:CCM_01985"/>
<dbReference type="RefSeq" id="XP_006667202.1">
    <property type="nucleotide sequence ID" value="XM_006667139.1"/>
</dbReference>
<keyword evidence="8 9" id="KW-0472">Membrane</keyword>
<sequence length="342" mass="37393">MAFNIQHSARQQPPVVVDTAIDHAVPPWVHFAAGASGGLLTSIITSPLDVLRTRMQSDLYLTASRSRATPSTPSVLRLASSPLRHIYETFETIGAIHRTEGWRNLFRGLLPSLVGVVPAQAIKFYAYGNCKRLGAQLLGRTENDTLVHAQAAVAAGIATATTTNPIWLVKTRLQLDKKQSRLYSGVMDCVRQVLKNEGITGFYRGLSASYLGTLETVVHLVLYERLKTLFRQESVSGVASSRRSELVHWANTAGAAGCAKVAAVLITYPHEVIRTRLRQAPVNSLGRVQQTSLVQCCRTTWAREGWRGFYAGLTPHLVRSIPSAVITFGVYEFVLRLAGASS</sequence>
<evidence type="ECO:0000256" key="5">
    <source>
        <dbReference type="ARBA" id="ARBA00022792"/>
    </source>
</evidence>
<evidence type="ECO:0000256" key="9">
    <source>
        <dbReference type="PROSITE-ProRule" id="PRU00282"/>
    </source>
</evidence>
<dbReference type="STRING" id="983644.G3JBZ8"/>
<keyword evidence="5" id="KW-0999">Mitochondrion inner membrane</keyword>
<gene>
    <name evidence="11" type="ORF">CCM_01985</name>
</gene>
<dbReference type="InParanoid" id="G3JBZ8"/>
<evidence type="ECO:0000256" key="2">
    <source>
        <dbReference type="ARBA" id="ARBA00022448"/>
    </source>
</evidence>
<evidence type="ECO:0000256" key="4">
    <source>
        <dbReference type="ARBA" id="ARBA00022737"/>
    </source>
</evidence>
<keyword evidence="12" id="KW-1185">Reference proteome</keyword>
<keyword evidence="6" id="KW-1133">Transmembrane helix</keyword>
<keyword evidence="4" id="KW-0677">Repeat</keyword>
<protein>
    <submittedName>
        <fullName evidence="11">Mitochondrial substrate carrier</fullName>
    </submittedName>
</protein>
<evidence type="ECO:0000256" key="3">
    <source>
        <dbReference type="ARBA" id="ARBA00022692"/>
    </source>
</evidence>
<feature type="repeat" description="Solcar" evidence="9">
    <location>
        <begin position="25"/>
        <end position="133"/>
    </location>
</feature>
<dbReference type="OMA" id="IACLIAY"/>
<dbReference type="InterPro" id="IPR023395">
    <property type="entry name" value="MCP_dom_sf"/>
</dbReference>
<feature type="repeat" description="Solcar" evidence="9">
    <location>
        <begin position="247"/>
        <end position="337"/>
    </location>
</feature>
<dbReference type="GO" id="GO:1990519">
    <property type="term" value="P:pyrimidine nucleotide import into mitochondrion"/>
    <property type="evidence" value="ECO:0007669"/>
    <property type="project" value="TreeGrafter"/>
</dbReference>
<keyword evidence="3 9" id="KW-0812">Transmembrane</keyword>
<dbReference type="Proteomes" id="UP000001610">
    <property type="component" value="Unassembled WGS sequence"/>
</dbReference>
<evidence type="ECO:0000256" key="7">
    <source>
        <dbReference type="ARBA" id="ARBA00023128"/>
    </source>
</evidence>
<dbReference type="Pfam" id="PF00153">
    <property type="entry name" value="Mito_carr"/>
    <property type="match status" value="3"/>
</dbReference>
<keyword evidence="2 10" id="KW-0813">Transport</keyword>
<evidence type="ECO:0000313" key="11">
    <source>
        <dbReference type="EMBL" id="EGX93716.1"/>
    </source>
</evidence>
<feature type="repeat" description="Solcar" evidence="9">
    <location>
        <begin position="143"/>
        <end position="229"/>
    </location>
</feature>
<dbReference type="GO" id="GO:0005743">
    <property type="term" value="C:mitochondrial inner membrane"/>
    <property type="evidence" value="ECO:0007669"/>
    <property type="project" value="UniProtKB-SubCell"/>
</dbReference>
<dbReference type="PROSITE" id="PS50920">
    <property type="entry name" value="SOLCAR"/>
    <property type="match status" value="3"/>
</dbReference>
<evidence type="ECO:0000256" key="10">
    <source>
        <dbReference type="RuleBase" id="RU000488"/>
    </source>
</evidence>
<accession>G3JBZ8</accession>
<dbReference type="PANTHER" id="PTHR45829:SF4">
    <property type="entry name" value="MITOCHONDRIAL CARRIER PROTEIN RIM2"/>
    <property type="match status" value="1"/>
</dbReference>
<dbReference type="VEuPathDB" id="FungiDB:CCM_01985"/>
<proteinExistence type="inferred from homology"/>
<name>G3JBZ8_CORMM</name>
<dbReference type="GeneID" id="18164014"/>
<dbReference type="HOGENOM" id="CLU_015166_6_0_1"/>
<dbReference type="PANTHER" id="PTHR45829">
    <property type="entry name" value="MITOCHONDRIAL CARRIER PROTEIN RIM2"/>
    <property type="match status" value="1"/>
</dbReference>
<evidence type="ECO:0000256" key="6">
    <source>
        <dbReference type="ARBA" id="ARBA00022989"/>
    </source>
</evidence>
<dbReference type="EMBL" id="JH126400">
    <property type="protein sequence ID" value="EGX93716.1"/>
    <property type="molecule type" value="Genomic_DNA"/>
</dbReference>
<dbReference type="SUPFAM" id="SSF103506">
    <property type="entry name" value="Mitochondrial carrier"/>
    <property type="match status" value="1"/>
</dbReference>
<evidence type="ECO:0000256" key="1">
    <source>
        <dbReference type="ARBA" id="ARBA00004448"/>
    </source>
</evidence>
<dbReference type="eggNOG" id="KOG0757">
    <property type="taxonomic scope" value="Eukaryota"/>
</dbReference>
<keyword evidence="7" id="KW-0496">Mitochondrion</keyword>
<evidence type="ECO:0000313" key="12">
    <source>
        <dbReference type="Proteomes" id="UP000001610"/>
    </source>
</evidence>
<organism evidence="11 12">
    <name type="scientific">Cordyceps militaris (strain CM01)</name>
    <name type="common">Caterpillar fungus</name>
    <dbReference type="NCBI Taxonomy" id="983644"/>
    <lineage>
        <taxon>Eukaryota</taxon>
        <taxon>Fungi</taxon>
        <taxon>Dikarya</taxon>
        <taxon>Ascomycota</taxon>
        <taxon>Pezizomycotina</taxon>
        <taxon>Sordariomycetes</taxon>
        <taxon>Hypocreomycetidae</taxon>
        <taxon>Hypocreales</taxon>
        <taxon>Cordycipitaceae</taxon>
        <taxon>Cordyceps</taxon>
    </lineage>
</organism>
<dbReference type="AlphaFoldDB" id="G3JBZ8"/>
<comment type="similarity">
    <text evidence="10">Belongs to the mitochondrial carrier (TC 2.A.29) family.</text>
</comment>
<dbReference type="InterPro" id="IPR018108">
    <property type="entry name" value="MCP_transmembrane"/>
</dbReference>
<reference evidence="11 12" key="1">
    <citation type="journal article" date="2011" name="Genome Biol.">
        <title>Genome sequence of the insect pathogenic fungus Cordyceps militaris, a valued traditional Chinese medicine.</title>
        <authorList>
            <person name="Zheng P."/>
            <person name="Xia Y."/>
            <person name="Xiao G."/>
            <person name="Xiong C."/>
            <person name="Hu X."/>
            <person name="Zhang S."/>
            <person name="Zheng H."/>
            <person name="Huang Y."/>
            <person name="Zhou Y."/>
            <person name="Wang S."/>
            <person name="Zhao G.P."/>
            <person name="Liu X."/>
            <person name="St Leger R.J."/>
            <person name="Wang C."/>
        </authorList>
    </citation>
    <scope>NUCLEOTIDE SEQUENCE [LARGE SCALE GENOMIC DNA]</scope>
    <source>
        <strain evidence="11 12">CM01</strain>
    </source>
</reference>
<evidence type="ECO:0000256" key="8">
    <source>
        <dbReference type="ARBA" id="ARBA00023136"/>
    </source>
</evidence>
<dbReference type="InterPro" id="IPR049562">
    <property type="entry name" value="SLC25A33/36-like"/>
</dbReference>
<comment type="subcellular location">
    <subcellularLocation>
        <location evidence="1">Mitochondrion inner membrane</location>
        <topology evidence="1">Multi-pass membrane protein</topology>
    </subcellularLocation>
</comment>
<dbReference type="Gene3D" id="1.50.40.10">
    <property type="entry name" value="Mitochondrial carrier domain"/>
    <property type="match status" value="2"/>
</dbReference>
<dbReference type="GO" id="GO:0015218">
    <property type="term" value="F:pyrimidine nucleotide transmembrane transporter activity"/>
    <property type="evidence" value="ECO:0007669"/>
    <property type="project" value="InterPro"/>
</dbReference>